<keyword evidence="8 10" id="KW-0521">NADP</keyword>
<dbReference type="NCBIfam" id="NF003739">
    <property type="entry name" value="PRK05335.1"/>
    <property type="match status" value="1"/>
</dbReference>
<organism evidence="12 13">
    <name type="scientific">Muricaecibacterium torontonense</name>
    <dbReference type="NCBI Taxonomy" id="3032871"/>
    <lineage>
        <taxon>Bacteria</taxon>
        <taxon>Bacillati</taxon>
        <taxon>Actinomycetota</taxon>
        <taxon>Coriobacteriia</taxon>
        <taxon>Coriobacteriales</taxon>
        <taxon>Atopobiaceae</taxon>
        <taxon>Muricaecibacterium</taxon>
    </lineage>
</organism>
<keyword evidence="4 10" id="KW-0285">Flavoprotein</keyword>
<dbReference type="InterPro" id="IPR002218">
    <property type="entry name" value="MnmG-rel"/>
</dbReference>
<keyword evidence="6 10" id="KW-0819">tRNA processing</keyword>
<gene>
    <name evidence="10" type="primary">trmFO</name>
    <name evidence="12" type="ORF">E5334_05300</name>
</gene>
<dbReference type="InterPro" id="IPR004417">
    <property type="entry name" value="TrmFO"/>
</dbReference>
<keyword evidence="7 10" id="KW-0274">FAD</keyword>
<dbReference type="RefSeq" id="WP_136012575.1">
    <property type="nucleotide sequence ID" value="NZ_SRYE01000003.1"/>
</dbReference>
<name>A0A4S2F198_9ACTN</name>
<dbReference type="EC" id="2.1.1.74" evidence="10"/>
<evidence type="ECO:0000256" key="6">
    <source>
        <dbReference type="ARBA" id="ARBA00022694"/>
    </source>
</evidence>
<keyword evidence="3 10" id="KW-0489">Methyltransferase</keyword>
<dbReference type="GO" id="GO:0047151">
    <property type="term" value="F:tRNA (uracil(54)-C5)-methyltransferase activity, 5,10-methylenetetrahydrofolate-dependent"/>
    <property type="evidence" value="ECO:0007669"/>
    <property type="project" value="UniProtKB-UniRule"/>
</dbReference>
<dbReference type="GO" id="GO:0002098">
    <property type="term" value="P:tRNA wobble uridine modification"/>
    <property type="evidence" value="ECO:0007669"/>
    <property type="project" value="TreeGrafter"/>
</dbReference>
<dbReference type="Gene3D" id="3.50.50.60">
    <property type="entry name" value="FAD/NAD(P)-binding domain"/>
    <property type="match status" value="2"/>
</dbReference>
<comment type="similarity">
    <text evidence="10">Belongs to the MnmG family. TrmFO subfamily.</text>
</comment>
<evidence type="ECO:0000256" key="3">
    <source>
        <dbReference type="ARBA" id="ARBA00022603"/>
    </source>
</evidence>
<sequence length="449" mass="48530">MDQQQAFEQVTVVGGGLAGSECALSLAARGVPVKLIEMRPVRTSPAHKTGDLAELVCSNSLKSTRVDSAAGLLKAELDLMGSKLLPLAKASAVPAGGALAVDREAFAQAVTQAIEESPLIELVRQEVTEIPQGPVVIAAGPLCSEALFASVQALLAESGAAEALSFFDAAAPIVDASTIDREVVFTQSRYGEAEVGDYLNCPMNQEEYEAFIHELVNAKRVVQKDFEQKDLFRACQPVEEVARTGLDSLRFGALKPVGLTDPRTGRRPWAAVQLRAENREGTAYNLVGFQTNLTWPEQRRVFSMIPGLAQAEFFRYGVMHRNTFIDSSKALDETFAVPTRSQVRFAGQICGTEGYTEAIASGFLAALNTYAALTGAPKVELPATGALGSLVAYATNPNTVDYQPMHVNFGLVPPLEGPRLKKKERYQAYADRALKDMKNYIQSRPDLLF</sequence>
<evidence type="ECO:0000256" key="5">
    <source>
        <dbReference type="ARBA" id="ARBA00022679"/>
    </source>
</evidence>
<dbReference type="SUPFAM" id="SSF51905">
    <property type="entry name" value="FAD/NAD(P)-binding domain"/>
    <property type="match status" value="1"/>
</dbReference>
<comment type="catalytic activity">
    <reaction evidence="10">
        <text>uridine(54) in tRNA + (6R)-5,10-methylene-5,6,7,8-tetrahydrofolate + NADPH + H(+) = 5-methyluridine(54) in tRNA + (6S)-5,6,7,8-tetrahydrofolate + NADP(+)</text>
        <dbReference type="Rhea" id="RHEA:62372"/>
        <dbReference type="Rhea" id="RHEA-COMP:10167"/>
        <dbReference type="Rhea" id="RHEA-COMP:10193"/>
        <dbReference type="ChEBI" id="CHEBI:15378"/>
        <dbReference type="ChEBI" id="CHEBI:15636"/>
        <dbReference type="ChEBI" id="CHEBI:57453"/>
        <dbReference type="ChEBI" id="CHEBI:57783"/>
        <dbReference type="ChEBI" id="CHEBI:58349"/>
        <dbReference type="ChEBI" id="CHEBI:65315"/>
        <dbReference type="ChEBI" id="CHEBI:74447"/>
        <dbReference type="EC" id="2.1.1.74"/>
    </reaction>
</comment>
<evidence type="ECO:0000313" key="12">
    <source>
        <dbReference type="EMBL" id="TGY62092.1"/>
    </source>
</evidence>
<proteinExistence type="inferred from homology"/>
<accession>A0A4S2F198</accession>
<comment type="cofactor">
    <cofactor evidence="1 10">
        <name>FAD</name>
        <dbReference type="ChEBI" id="CHEBI:57692"/>
    </cofactor>
</comment>
<dbReference type="PANTHER" id="PTHR11806:SF2">
    <property type="entry name" value="METHYLENETETRAHYDROFOLATE--TRNA-(URACIL-5-)-METHYLTRANSFERASE TRMFO"/>
    <property type="match status" value="1"/>
</dbReference>
<feature type="domain" description="MnmG N-terminal" evidence="11">
    <location>
        <begin position="9"/>
        <end position="375"/>
    </location>
</feature>
<protein>
    <recommendedName>
        <fullName evidence="10">Methylenetetrahydrofolate--tRNA-(uracil-5-)-methyltransferase TrmFO</fullName>
        <ecNumber evidence="10">2.1.1.74</ecNumber>
    </recommendedName>
    <alternativeName>
        <fullName evidence="10">Folate-dependent tRNA (uracil-5-)-methyltransferase</fullName>
    </alternativeName>
    <alternativeName>
        <fullName evidence="10">Folate-dependent tRNA(M-5-U54)-methyltransferase</fullName>
    </alternativeName>
</protein>
<comment type="caution">
    <text evidence="12">The sequence shown here is derived from an EMBL/GenBank/DDBJ whole genome shotgun (WGS) entry which is preliminary data.</text>
</comment>
<evidence type="ECO:0000256" key="2">
    <source>
        <dbReference type="ARBA" id="ARBA00022490"/>
    </source>
</evidence>
<evidence type="ECO:0000256" key="7">
    <source>
        <dbReference type="ARBA" id="ARBA00022827"/>
    </source>
</evidence>
<dbReference type="NCBIfam" id="TIGR00137">
    <property type="entry name" value="gid_trmFO"/>
    <property type="match status" value="1"/>
</dbReference>
<evidence type="ECO:0000259" key="11">
    <source>
        <dbReference type="Pfam" id="PF01134"/>
    </source>
</evidence>
<dbReference type="PANTHER" id="PTHR11806">
    <property type="entry name" value="GLUCOSE INHIBITED DIVISION PROTEIN A"/>
    <property type="match status" value="1"/>
</dbReference>
<evidence type="ECO:0000256" key="8">
    <source>
        <dbReference type="ARBA" id="ARBA00022857"/>
    </source>
</evidence>
<keyword evidence="5 10" id="KW-0808">Transferase</keyword>
<dbReference type="Pfam" id="PF01134">
    <property type="entry name" value="GIDA"/>
    <property type="match status" value="1"/>
</dbReference>
<dbReference type="AlphaFoldDB" id="A0A4S2F198"/>
<keyword evidence="13" id="KW-1185">Reference proteome</keyword>
<dbReference type="InterPro" id="IPR040131">
    <property type="entry name" value="MnmG_N"/>
</dbReference>
<dbReference type="GO" id="GO:0050660">
    <property type="term" value="F:flavin adenine dinucleotide binding"/>
    <property type="evidence" value="ECO:0007669"/>
    <property type="project" value="UniProtKB-UniRule"/>
</dbReference>
<dbReference type="GO" id="GO:0005829">
    <property type="term" value="C:cytosol"/>
    <property type="evidence" value="ECO:0007669"/>
    <property type="project" value="TreeGrafter"/>
</dbReference>
<comment type="subcellular location">
    <subcellularLocation>
        <location evidence="10">Cytoplasm</location>
    </subcellularLocation>
</comment>
<reference evidence="12 13" key="1">
    <citation type="submission" date="2019-04" db="EMBL/GenBank/DDBJ databases">
        <title>Microbes associate with the intestines of laboratory mice.</title>
        <authorList>
            <person name="Navarre W."/>
            <person name="Wong E."/>
            <person name="Huang K."/>
            <person name="Tropini C."/>
            <person name="Ng K."/>
            <person name="Yu B."/>
        </authorList>
    </citation>
    <scope>NUCLEOTIDE SEQUENCE [LARGE SCALE GENOMIC DNA]</scope>
    <source>
        <strain evidence="12 13">NM07_P-09</strain>
    </source>
</reference>
<evidence type="ECO:0000313" key="13">
    <source>
        <dbReference type="Proteomes" id="UP000310263"/>
    </source>
</evidence>
<dbReference type="OrthoDB" id="9803114at2"/>
<keyword evidence="2 10" id="KW-0963">Cytoplasm</keyword>
<dbReference type="GO" id="GO:0030488">
    <property type="term" value="P:tRNA methylation"/>
    <property type="evidence" value="ECO:0007669"/>
    <property type="project" value="TreeGrafter"/>
</dbReference>
<comment type="function">
    <text evidence="10">Catalyzes the folate-dependent formation of 5-methyl-uridine at position 54 (M-5-U54) in all tRNAs.</text>
</comment>
<dbReference type="InterPro" id="IPR036188">
    <property type="entry name" value="FAD/NAD-bd_sf"/>
</dbReference>
<evidence type="ECO:0000256" key="9">
    <source>
        <dbReference type="ARBA" id="ARBA00023027"/>
    </source>
</evidence>
<dbReference type="HAMAP" id="MF_01037">
    <property type="entry name" value="TrmFO"/>
    <property type="match status" value="1"/>
</dbReference>
<evidence type="ECO:0000256" key="1">
    <source>
        <dbReference type="ARBA" id="ARBA00001974"/>
    </source>
</evidence>
<keyword evidence="9 10" id="KW-0520">NAD</keyword>
<evidence type="ECO:0000256" key="4">
    <source>
        <dbReference type="ARBA" id="ARBA00022630"/>
    </source>
</evidence>
<dbReference type="EMBL" id="SRYE01000003">
    <property type="protein sequence ID" value="TGY62092.1"/>
    <property type="molecule type" value="Genomic_DNA"/>
</dbReference>
<comment type="catalytic activity">
    <reaction evidence="10">
        <text>uridine(54) in tRNA + (6R)-5,10-methylene-5,6,7,8-tetrahydrofolate + NADH + H(+) = 5-methyluridine(54) in tRNA + (6S)-5,6,7,8-tetrahydrofolate + NAD(+)</text>
        <dbReference type="Rhea" id="RHEA:16873"/>
        <dbReference type="Rhea" id="RHEA-COMP:10167"/>
        <dbReference type="Rhea" id="RHEA-COMP:10193"/>
        <dbReference type="ChEBI" id="CHEBI:15378"/>
        <dbReference type="ChEBI" id="CHEBI:15636"/>
        <dbReference type="ChEBI" id="CHEBI:57453"/>
        <dbReference type="ChEBI" id="CHEBI:57540"/>
        <dbReference type="ChEBI" id="CHEBI:57945"/>
        <dbReference type="ChEBI" id="CHEBI:65315"/>
        <dbReference type="ChEBI" id="CHEBI:74447"/>
        <dbReference type="EC" id="2.1.1.74"/>
    </reaction>
</comment>
<evidence type="ECO:0000256" key="10">
    <source>
        <dbReference type="HAMAP-Rule" id="MF_01037"/>
    </source>
</evidence>
<feature type="binding site" evidence="10">
    <location>
        <begin position="14"/>
        <end position="19"/>
    </location>
    <ligand>
        <name>FAD</name>
        <dbReference type="ChEBI" id="CHEBI:57692"/>
    </ligand>
</feature>
<dbReference type="Proteomes" id="UP000310263">
    <property type="component" value="Unassembled WGS sequence"/>
</dbReference>